<dbReference type="GO" id="GO:0000226">
    <property type="term" value="P:microtubule cytoskeleton organization"/>
    <property type="evidence" value="ECO:0007669"/>
    <property type="project" value="InterPro"/>
</dbReference>
<evidence type="ECO:0000256" key="5">
    <source>
        <dbReference type="SAM" id="Coils"/>
    </source>
</evidence>
<evidence type="ECO:0000256" key="4">
    <source>
        <dbReference type="ARBA" id="ARBA00023212"/>
    </source>
</evidence>
<accession>A0A6A2WUC5</accession>
<evidence type="ECO:0000256" key="6">
    <source>
        <dbReference type="SAM" id="MobiDB-lite"/>
    </source>
</evidence>
<comment type="subcellular location">
    <subcellularLocation>
        <location evidence="1">Cytoplasm</location>
        <location evidence="1">Cytoskeleton</location>
    </subcellularLocation>
</comment>
<evidence type="ECO:0000256" key="3">
    <source>
        <dbReference type="ARBA" id="ARBA00022701"/>
    </source>
</evidence>
<keyword evidence="4" id="KW-0963">Cytoplasm</keyword>
<evidence type="ECO:0000313" key="7">
    <source>
        <dbReference type="EMBL" id="KAE8658600.1"/>
    </source>
</evidence>
<dbReference type="GO" id="GO:0008017">
    <property type="term" value="F:microtubule binding"/>
    <property type="evidence" value="ECO:0007669"/>
    <property type="project" value="InterPro"/>
</dbReference>
<keyword evidence="3" id="KW-0493">Microtubule</keyword>
<evidence type="ECO:0000256" key="1">
    <source>
        <dbReference type="ARBA" id="ARBA00004245"/>
    </source>
</evidence>
<dbReference type="EMBL" id="VEPZ02001744">
    <property type="protein sequence ID" value="KAE8658600.1"/>
    <property type="molecule type" value="Genomic_DNA"/>
</dbReference>
<dbReference type="Proteomes" id="UP000436088">
    <property type="component" value="Unassembled WGS sequence"/>
</dbReference>
<feature type="coiled-coil region" evidence="5">
    <location>
        <begin position="458"/>
        <end position="485"/>
    </location>
</feature>
<organism evidence="7 8">
    <name type="scientific">Hibiscus syriacus</name>
    <name type="common">Rose of Sharon</name>
    <dbReference type="NCBI Taxonomy" id="106335"/>
    <lineage>
        <taxon>Eukaryota</taxon>
        <taxon>Viridiplantae</taxon>
        <taxon>Streptophyta</taxon>
        <taxon>Embryophyta</taxon>
        <taxon>Tracheophyta</taxon>
        <taxon>Spermatophyta</taxon>
        <taxon>Magnoliopsida</taxon>
        <taxon>eudicotyledons</taxon>
        <taxon>Gunneridae</taxon>
        <taxon>Pentapetalae</taxon>
        <taxon>rosids</taxon>
        <taxon>malvids</taxon>
        <taxon>Malvales</taxon>
        <taxon>Malvaceae</taxon>
        <taxon>Malvoideae</taxon>
        <taxon>Hibiscus</taxon>
    </lineage>
</organism>
<comment type="caution">
    <text evidence="7">The sequence shown here is derived from an EMBL/GenBank/DDBJ whole genome shotgun (WGS) entry which is preliminary data.</text>
</comment>
<evidence type="ECO:0000313" key="8">
    <source>
        <dbReference type="Proteomes" id="UP000436088"/>
    </source>
</evidence>
<comment type="similarity">
    <text evidence="2">Belongs to the MAP65/ASE1 family.</text>
</comment>
<dbReference type="Pfam" id="PF03999">
    <property type="entry name" value="MAP65_ASE1"/>
    <property type="match status" value="1"/>
</dbReference>
<gene>
    <name evidence="7" type="ORF">F3Y22_tig00116971pilonHSYRG00887</name>
</gene>
<keyword evidence="4" id="KW-0206">Cytoskeleton</keyword>
<protein>
    <submittedName>
        <fullName evidence="7">65-kDa microtubule-associated protein 3</fullName>
    </submittedName>
</protein>
<keyword evidence="8" id="KW-1185">Reference proteome</keyword>
<dbReference type="InterPro" id="IPR007145">
    <property type="entry name" value="MAP65_Ase1_PRC1"/>
</dbReference>
<feature type="region of interest" description="Disordered" evidence="6">
    <location>
        <begin position="606"/>
        <end position="628"/>
    </location>
</feature>
<dbReference type="PANTHER" id="PTHR19321">
    <property type="entry name" value="PROTEIN REGULATOR OF CYTOKINESIS 1 PRC1-RELATED"/>
    <property type="match status" value="1"/>
</dbReference>
<dbReference type="AlphaFoldDB" id="A0A6A2WUC5"/>
<reference evidence="7" key="1">
    <citation type="submission" date="2019-09" db="EMBL/GenBank/DDBJ databases">
        <title>Draft genome information of white flower Hibiscus syriacus.</title>
        <authorList>
            <person name="Kim Y.-M."/>
        </authorList>
    </citation>
    <scope>NUCLEOTIDE SEQUENCE [LARGE SCALE GENOMIC DNA]</scope>
    <source>
        <strain evidence="7">YM2019G1</strain>
    </source>
</reference>
<name>A0A6A2WUC5_HIBSY</name>
<dbReference type="GO" id="GO:0005874">
    <property type="term" value="C:microtubule"/>
    <property type="evidence" value="ECO:0007669"/>
    <property type="project" value="UniProtKB-KW"/>
</dbReference>
<dbReference type="Gene3D" id="1.20.58.1520">
    <property type="match status" value="1"/>
</dbReference>
<dbReference type="GO" id="GO:0005737">
    <property type="term" value="C:cytoplasm"/>
    <property type="evidence" value="ECO:0007669"/>
    <property type="project" value="TreeGrafter"/>
</dbReference>
<evidence type="ECO:0000256" key="2">
    <source>
        <dbReference type="ARBA" id="ARBA00006187"/>
    </source>
</evidence>
<sequence length="689" mass="79063">MSTPRIGPLVQLETTCTTLLGELQIIWDEIGETDADRDEMLLELEREYVEVYRRKVDHAKLSKANMRQTIADNEAELAAICSAMGERPVHVRQSDLKVGNLKEKLGKILLQVEEMKKRKIERINHFIDVLDQIQMIRNEISGSTESVSSETLVDETDLSLLKLEELHRQLHELQKAKSNRLKQVKDLLNMLNSLCSVMGMDFKLIVTEVHPSLGDFEGLRSISNNTIELLGTTINSLREVKIQRMERLQDLATTMLELWNLMDTPIEEQQKFQNVTRNVAASEDEITETNTLSEDFINNVDAEVSRLEELKSSKMKELVLKKRSELKDLCRKTHLVPDTELEDVIEAIEPGVVDAATNLEQIELCIAKVKEEAFSRKEILEKVSKWLAACEEECWLEEYNRDENRYNFGKGTHISLKRAEKARALVNKLPGMTEALTSKTMAWEEERETAFLYDGISLLSMLENYATLREEIEKQRHKLRDQKKLQGQIIVEPGVLHLSKLSLSKPQSAKKCSKQYSFKRTALGPRTPQIRSNKKTELMFQNDCLNHRQDDAIPAFPAFKRGLGTADTPFRKHSSNAVIANEVESPLVHKPFSPIYPSSKANMTNKLEDNGEGKTLQKTVPTNDLSNTPTCLKINSSVYEENRMPRAMHSMATTRCRQTRHKLQQHKLRRTMIRSQSKEIMKRTRSRLK</sequence>
<feature type="compositionally biased region" description="Polar residues" evidence="6">
    <location>
        <begin position="616"/>
        <end position="628"/>
    </location>
</feature>
<proteinExistence type="inferred from homology"/>
<keyword evidence="5" id="KW-0175">Coiled coil</keyword>
<dbReference type="PANTHER" id="PTHR19321:SF7">
    <property type="entry name" value="65-KDA MICROTUBULE-ASSOCIATED PROTEIN 3"/>
    <property type="match status" value="1"/>
</dbReference>
<dbReference type="OrthoDB" id="642895at2759"/>
<dbReference type="GO" id="GO:0005819">
    <property type="term" value="C:spindle"/>
    <property type="evidence" value="ECO:0007669"/>
    <property type="project" value="TreeGrafter"/>
</dbReference>